<organism evidence="2">
    <name type="scientific">Pseudomonas sp. MYb327</name>
    <dbReference type="NCBI Taxonomy" id="2745230"/>
    <lineage>
        <taxon>Bacteria</taxon>
        <taxon>Pseudomonadati</taxon>
        <taxon>Pseudomonadota</taxon>
        <taxon>Gammaproteobacteria</taxon>
        <taxon>Pseudomonadales</taxon>
        <taxon>Pseudomonadaceae</taxon>
        <taxon>Pseudomonas</taxon>
    </lineage>
</organism>
<reference evidence="2" key="1">
    <citation type="submission" date="2024-06" db="EMBL/GenBank/DDBJ databases">
        <title>The Caenorhabditis elegans bacterial microbiome influences microsporidia infection through nutrient limitation and inhibiting parasite invasion.</title>
        <authorList>
            <person name="Tamim El Jarkass H."/>
            <person name="Castelblanco S."/>
            <person name="Kaur M."/>
            <person name="Wan Y.C."/>
            <person name="Ellis A.E."/>
            <person name="Sheldon R.D."/>
            <person name="Lien E.C."/>
            <person name="Burton N.O."/>
            <person name="Wright G.D."/>
            <person name="Reinke A.W."/>
        </authorList>
    </citation>
    <scope>NUCLEOTIDE SEQUENCE</scope>
    <source>
        <strain evidence="2">MYb327</strain>
    </source>
</reference>
<proteinExistence type="predicted"/>
<sequence>MKRTAFAGMCICAAMLASPVFASQQHDLCTIKLQELKDKVTSLPATSADASSEIKRLQASAEASRANNDDEKCITEATQGLTRVDKLAKEPNP</sequence>
<name>A0AAU8E4X6_9PSED</name>
<gene>
    <name evidence="2" type="ORF">ABVN21_04275</name>
</gene>
<dbReference type="AlphaFoldDB" id="A0AAU8E4X6"/>
<feature type="signal peptide" evidence="1">
    <location>
        <begin position="1"/>
        <end position="22"/>
    </location>
</feature>
<dbReference type="RefSeq" id="WP_339555972.1">
    <property type="nucleotide sequence ID" value="NZ_CP159258.1"/>
</dbReference>
<feature type="chain" id="PRO_5043773069" description="DUF1090 domain-containing protein" evidence="1">
    <location>
        <begin position="23"/>
        <end position="93"/>
    </location>
</feature>
<evidence type="ECO:0000256" key="1">
    <source>
        <dbReference type="SAM" id="SignalP"/>
    </source>
</evidence>
<accession>A0AAU8E4X6</accession>
<keyword evidence="1" id="KW-0732">Signal</keyword>
<protein>
    <recommendedName>
        <fullName evidence="3">DUF1090 domain-containing protein</fullName>
    </recommendedName>
</protein>
<dbReference type="EMBL" id="CP159258">
    <property type="protein sequence ID" value="XCG75309.1"/>
    <property type="molecule type" value="Genomic_DNA"/>
</dbReference>
<evidence type="ECO:0008006" key="3">
    <source>
        <dbReference type="Google" id="ProtNLM"/>
    </source>
</evidence>
<evidence type="ECO:0000313" key="2">
    <source>
        <dbReference type="EMBL" id="XCG75309.1"/>
    </source>
</evidence>